<protein>
    <recommendedName>
        <fullName evidence="3">Secreted protein</fullName>
    </recommendedName>
</protein>
<accession>A0AAW0C4B3</accession>
<dbReference type="AlphaFoldDB" id="A0AAW0C4B3"/>
<evidence type="ECO:0000313" key="1">
    <source>
        <dbReference type="EMBL" id="KAK7033772.1"/>
    </source>
</evidence>
<dbReference type="EMBL" id="JAWWNJ010000022">
    <property type="protein sequence ID" value="KAK7033772.1"/>
    <property type="molecule type" value="Genomic_DNA"/>
</dbReference>
<evidence type="ECO:0000313" key="2">
    <source>
        <dbReference type="Proteomes" id="UP001362999"/>
    </source>
</evidence>
<reference evidence="1 2" key="1">
    <citation type="journal article" date="2024" name="J Genomics">
        <title>Draft genome sequencing and assembly of Favolaschia claudopus CIRM-BRFM 2984 isolated from oak limbs.</title>
        <authorList>
            <person name="Navarro D."/>
            <person name="Drula E."/>
            <person name="Chaduli D."/>
            <person name="Cazenave R."/>
            <person name="Ahrendt S."/>
            <person name="Wang J."/>
            <person name="Lipzen A."/>
            <person name="Daum C."/>
            <person name="Barry K."/>
            <person name="Grigoriev I.V."/>
            <person name="Favel A."/>
            <person name="Rosso M.N."/>
            <person name="Martin F."/>
        </authorList>
    </citation>
    <scope>NUCLEOTIDE SEQUENCE [LARGE SCALE GENOMIC DNA]</scope>
    <source>
        <strain evidence="1 2">CIRM-BRFM 2984</strain>
    </source>
</reference>
<dbReference type="Proteomes" id="UP001362999">
    <property type="component" value="Unassembled WGS sequence"/>
</dbReference>
<comment type="caution">
    <text evidence="1">The sequence shown here is derived from an EMBL/GenBank/DDBJ whole genome shotgun (WGS) entry which is preliminary data.</text>
</comment>
<gene>
    <name evidence="1" type="ORF">R3P38DRAFT_2915047</name>
</gene>
<keyword evidence="2" id="KW-1185">Reference proteome</keyword>
<organism evidence="1 2">
    <name type="scientific">Favolaschia claudopus</name>
    <dbReference type="NCBI Taxonomy" id="2862362"/>
    <lineage>
        <taxon>Eukaryota</taxon>
        <taxon>Fungi</taxon>
        <taxon>Dikarya</taxon>
        <taxon>Basidiomycota</taxon>
        <taxon>Agaricomycotina</taxon>
        <taxon>Agaricomycetes</taxon>
        <taxon>Agaricomycetidae</taxon>
        <taxon>Agaricales</taxon>
        <taxon>Marasmiineae</taxon>
        <taxon>Mycenaceae</taxon>
        <taxon>Favolaschia</taxon>
    </lineage>
</organism>
<name>A0AAW0C4B3_9AGAR</name>
<proteinExistence type="predicted"/>
<evidence type="ECO:0008006" key="3">
    <source>
        <dbReference type="Google" id="ProtNLM"/>
    </source>
</evidence>
<sequence length="80" mass="9032">MLFVWDLQKSTVMLFIPFASLRTAATSYFAGMLVCTPLPCPCLRAAATNYFAGTLVCTPLLRPFRSHAFVPLRHRWYAGF</sequence>